<protein>
    <submittedName>
        <fullName evidence="2">Uncharacterized protein</fullName>
    </submittedName>
</protein>
<dbReference type="EMBL" id="CP022426">
    <property type="protein sequence ID" value="ATP09011.1"/>
    <property type="molecule type" value="Genomic_DNA"/>
</dbReference>
<keyword evidence="1" id="KW-0812">Transmembrane</keyword>
<gene>
    <name evidence="2" type="ORF">Asalp_18080</name>
</gene>
<evidence type="ECO:0000313" key="2">
    <source>
        <dbReference type="EMBL" id="ATP09011.1"/>
    </source>
</evidence>
<dbReference type="AlphaFoldDB" id="A0A2D1QF42"/>
<keyword evidence="1" id="KW-0472">Membrane</keyword>
<evidence type="ECO:0000256" key="1">
    <source>
        <dbReference type="SAM" id="Phobius"/>
    </source>
</evidence>
<reference evidence="3" key="1">
    <citation type="journal article" date="2018" name="BMC Genomics">
        <title>The complete and fully assembled genome sequence of Aeromonas salmonicida subsp. pectinolytica and its comparative analysis with other Aeromonas species: investigation of the mobilome in environmental and pathogenic strains.</title>
        <authorList>
            <person name="Pfeiffer F."/>
            <person name="Zamora-Lagos M.A."/>
            <person name="Blettinger M."/>
            <person name="Yeroslaviz A."/>
            <person name="Dahl A."/>
            <person name="Gruber S."/>
            <person name="Habermann B.H."/>
        </authorList>
    </citation>
    <scope>NUCLEOTIDE SEQUENCE [LARGE SCALE GENOMIC DNA]</scope>
    <source>
        <strain evidence="3">34mel</strain>
    </source>
</reference>
<accession>A0A2D1QF42</accession>
<sequence>MPDFVKFMISFSIHCLIQTAIVLLVLAYRLFRHHNGNWHSYQRSRDPLPLFASIFLGMVIARRLHPAILAAL</sequence>
<keyword evidence="1" id="KW-1133">Transmembrane helix</keyword>
<feature type="transmembrane region" description="Helical" evidence="1">
    <location>
        <begin position="7"/>
        <end position="28"/>
    </location>
</feature>
<organism evidence="2 3">
    <name type="scientific">Aeromonas salmonicida subsp. pectinolytica 34mel</name>
    <dbReference type="NCBI Taxonomy" id="1324960"/>
    <lineage>
        <taxon>Bacteria</taxon>
        <taxon>Pseudomonadati</taxon>
        <taxon>Pseudomonadota</taxon>
        <taxon>Gammaproteobacteria</taxon>
        <taxon>Aeromonadales</taxon>
        <taxon>Aeromonadaceae</taxon>
        <taxon>Aeromonas</taxon>
    </lineage>
</organism>
<dbReference type="Proteomes" id="UP000222916">
    <property type="component" value="Chromosome"/>
</dbReference>
<proteinExistence type="predicted"/>
<evidence type="ECO:0000313" key="3">
    <source>
        <dbReference type="Proteomes" id="UP000222916"/>
    </source>
</evidence>
<name>A0A2D1QF42_AERSA</name>